<feature type="compositionally biased region" description="Low complexity" evidence="1">
    <location>
        <begin position="136"/>
        <end position="149"/>
    </location>
</feature>
<sequence>MFGCSGRRQRHDWDVAQCVGTGGLLMMETAGDQKPRGFSENEAVILKEGAWESQLRDPAFEALLLLMGTLPDDTAGRISLKLANPLRSYCGWFSALYGMFKNQFMATAFRDRDNIQEQLRKTQRRVAPPSTSLEKAAATPASRAAGPRAHVLGRPPWPTRTVTRRLDEALCQKPRDLAFPRDGKNKGLLPAWPGLTLAHPLTPGRLQAE</sequence>
<feature type="region of interest" description="Disordered" evidence="1">
    <location>
        <begin position="120"/>
        <end position="158"/>
    </location>
</feature>
<evidence type="ECO:0000313" key="2">
    <source>
        <dbReference type="EMBL" id="CAI9170882.1"/>
    </source>
</evidence>
<name>A0ABN8ZAE7_RANTA</name>
<dbReference type="Proteomes" id="UP001176941">
    <property type="component" value="Chromosome 3"/>
</dbReference>
<evidence type="ECO:0000313" key="3">
    <source>
        <dbReference type="Proteomes" id="UP001176941"/>
    </source>
</evidence>
<dbReference type="EMBL" id="OX459939">
    <property type="protein sequence ID" value="CAI9170882.1"/>
    <property type="molecule type" value="Genomic_DNA"/>
</dbReference>
<proteinExistence type="predicted"/>
<gene>
    <name evidence="2" type="ORF">MRATA1EN1_LOCUS19844</name>
</gene>
<keyword evidence="3" id="KW-1185">Reference proteome</keyword>
<accession>A0ABN8ZAE7</accession>
<evidence type="ECO:0000256" key="1">
    <source>
        <dbReference type="SAM" id="MobiDB-lite"/>
    </source>
</evidence>
<organism evidence="2 3">
    <name type="scientific">Rangifer tarandus platyrhynchus</name>
    <name type="common">Svalbard reindeer</name>
    <dbReference type="NCBI Taxonomy" id="3082113"/>
    <lineage>
        <taxon>Eukaryota</taxon>
        <taxon>Metazoa</taxon>
        <taxon>Chordata</taxon>
        <taxon>Craniata</taxon>
        <taxon>Vertebrata</taxon>
        <taxon>Euteleostomi</taxon>
        <taxon>Mammalia</taxon>
        <taxon>Eutheria</taxon>
        <taxon>Laurasiatheria</taxon>
        <taxon>Artiodactyla</taxon>
        <taxon>Ruminantia</taxon>
        <taxon>Pecora</taxon>
        <taxon>Cervidae</taxon>
        <taxon>Odocoileinae</taxon>
        <taxon>Rangifer</taxon>
    </lineage>
</organism>
<protein>
    <submittedName>
        <fullName evidence="2">Uncharacterized protein</fullName>
    </submittedName>
</protein>
<reference evidence="2" key="1">
    <citation type="submission" date="2023-04" db="EMBL/GenBank/DDBJ databases">
        <authorList>
            <consortium name="ELIXIR-Norway"/>
        </authorList>
    </citation>
    <scope>NUCLEOTIDE SEQUENCE [LARGE SCALE GENOMIC DNA]</scope>
</reference>